<dbReference type="GO" id="GO:0000977">
    <property type="term" value="F:RNA polymerase II transcription regulatory region sequence-specific DNA binding"/>
    <property type="evidence" value="ECO:0007669"/>
    <property type="project" value="TreeGrafter"/>
</dbReference>
<dbReference type="Gene3D" id="1.10.10.60">
    <property type="entry name" value="Homeodomain-like"/>
    <property type="match status" value="1"/>
</dbReference>
<keyword evidence="3 5" id="KW-0371">Homeobox</keyword>
<evidence type="ECO:0000256" key="1">
    <source>
        <dbReference type="ARBA" id="ARBA00004123"/>
    </source>
</evidence>
<dbReference type="PANTHER" id="PTHR46123">
    <property type="entry name" value="MIX-TYPE HOMEOBOX GENE 1-RELATED"/>
    <property type="match status" value="1"/>
</dbReference>
<dbReference type="AlphaFoldDB" id="A0A834DEQ4"/>
<dbReference type="Pfam" id="PF00046">
    <property type="entry name" value="Homeodomain"/>
    <property type="match status" value="1"/>
</dbReference>
<dbReference type="PROSITE" id="PS50071">
    <property type="entry name" value="HOMEOBOX_2"/>
    <property type="match status" value="1"/>
</dbReference>
<dbReference type="PANTHER" id="PTHR46123:SF4">
    <property type="entry name" value="MIX-TYPE HOMEOBOX GENE 1-RELATED"/>
    <property type="match status" value="1"/>
</dbReference>
<evidence type="ECO:0000256" key="4">
    <source>
        <dbReference type="ARBA" id="ARBA00023242"/>
    </source>
</evidence>
<dbReference type="GO" id="GO:0005634">
    <property type="term" value="C:nucleus"/>
    <property type="evidence" value="ECO:0007669"/>
    <property type="project" value="UniProtKB-SubCell"/>
</dbReference>
<proteinExistence type="predicted"/>
<evidence type="ECO:0000313" key="10">
    <source>
        <dbReference type="Proteomes" id="UP000664940"/>
    </source>
</evidence>
<feature type="region of interest" description="Disordered" evidence="7">
    <location>
        <begin position="71"/>
        <end position="93"/>
    </location>
</feature>
<evidence type="ECO:0000256" key="5">
    <source>
        <dbReference type="PROSITE-ProRule" id="PRU00108"/>
    </source>
</evidence>
<evidence type="ECO:0000256" key="2">
    <source>
        <dbReference type="ARBA" id="ARBA00023125"/>
    </source>
</evidence>
<dbReference type="Proteomes" id="UP000664940">
    <property type="component" value="Unassembled WGS sequence"/>
</dbReference>
<evidence type="ECO:0000256" key="3">
    <source>
        <dbReference type="ARBA" id="ARBA00023155"/>
    </source>
</evidence>
<feature type="DNA-binding region" description="Homeobox" evidence="5">
    <location>
        <begin position="10"/>
        <end position="69"/>
    </location>
</feature>
<evidence type="ECO:0000259" key="8">
    <source>
        <dbReference type="PROSITE" id="PS50071"/>
    </source>
</evidence>
<organism evidence="9 10">
    <name type="scientific">Phyllostomus discolor</name>
    <name type="common">pale spear-nosed bat</name>
    <dbReference type="NCBI Taxonomy" id="89673"/>
    <lineage>
        <taxon>Eukaryota</taxon>
        <taxon>Metazoa</taxon>
        <taxon>Chordata</taxon>
        <taxon>Craniata</taxon>
        <taxon>Vertebrata</taxon>
        <taxon>Euteleostomi</taxon>
        <taxon>Mammalia</taxon>
        <taxon>Eutheria</taxon>
        <taxon>Laurasiatheria</taxon>
        <taxon>Chiroptera</taxon>
        <taxon>Yangochiroptera</taxon>
        <taxon>Phyllostomidae</taxon>
        <taxon>Phyllostominae</taxon>
        <taxon>Phyllostomus</taxon>
    </lineage>
</organism>
<sequence length="158" mass="18594">MESPSVAMSGRRKRTVFTKDQLEVLIKTFNKTPYPDYTTRQNLALEMDIDQSRIQCWFQNRRYKYRIQKKSEPEEDLEGSWNEDHPVVKSQGKEDRHCPTSYTFFHFYTLTSAFVNSPYPWIDSREQLTQEIGVLEPRVHVQKLLTTASPSPATVLFL</sequence>
<feature type="compositionally biased region" description="Basic and acidic residues" evidence="7">
    <location>
        <begin position="82"/>
        <end position="93"/>
    </location>
</feature>
<dbReference type="SUPFAM" id="SSF46689">
    <property type="entry name" value="Homeodomain-like"/>
    <property type="match status" value="1"/>
</dbReference>
<keyword evidence="4 5" id="KW-0539">Nucleus</keyword>
<feature type="domain" description="Homeobox" evidence="8">
    <location>
        <begin position="8"/>
        <end position="68"/>
    </location>
</feature>
<keyword evidence="2 5" id="KW-0238">DNA-binding</keyword>
<gene>
    <name evidence="9" type="ORF">HJG60_004160</name>
</gene>
<dbReference type="InterPro" id="IPR051306">
    <property type="entry name" value="Homeobox_regulator"/>
</dbReference>
<evidence type="ECO:0000313" key="9">
    <source>
        <dbReference type="EMBL" id="KAF6077329.1"/>
    </source>
</evidence>
<comment type="caution">
    <text evidence="9">The sequence shown here is derived from an EMBL/GenBank/DDBJ whole genome shotgun (WGS) entry which is preliminary data.</text>
</comment>
<dbReference type="EMBL" id="JABVXQ010000014">
    <property type="protein sequence ID" value="KAF6077329.1"/>
    <property type="molecule type" value="Genomic_DNA"/>
</dbReference>
<name>A0A834DEQ4_9CHIR</name>
<dbReference type="GO" id="GO:0000981">
    <property type="term" value="F:DNA-binding transcription factor activity, RNA polymerase II-specific"/>
    <property type="evidence" value="ECO:0007669"/>
    <property type="project" value="TreeGrafter"/>
</dbReference>
<evidence type="ECO:0000256" key="7">
    <source>
        <dbReference type="SAM" id="MobiDB-lite"/>
    </source>
</evidence>
<accession>A0A834DEQ4</accession>
<dbReference type="CDD" id="cd00086">
    <property type="entry name" value="homeodomain"/>
    <property type="match status" value="1"/>
</dbReference>
<protein>
    <submittedName>
        <fullName evidence="9">Double homeobox A</fullName>
    </submittedName>
</protein>
<dbReference type="InterPro" id="IPR009057">
    <property type="entry name" value="Homeodomain-like_sf"/>
</dbReference>
<reference evidence="9 10" key="1">
    <citation type="journal article" date="2020" name="Nature">
        <title>Six reference-quality genomes reveal evolution of bat adaptations.</title>
        <authorList>
            <person name="Jebb D."/>
            <person name="Huang Z."/>
            <person name="Pippel M."/>
            <person name="Hughes G.M."/>
            <person name="Lavrichenko K."/>
            <person name="Devanna P."/>
            <person name="Winkler S."/>
            <person name="Jermiin L.S."/>
            <person name="Skirmuntt E.C."/>
            <person name="Katzourakis A."/>
            <person name="Burkitt-Gray L."/>
            <person name="Ray D.A."/>
            <person name="Sullivan K.A.M."/>
            <person name="Roscito J.G."/>
            <person name="Kirilenko B.M."/>
            <person name="Davalos L.M."/>
            <person name="Corthals A.P."/>
            <person name="Power M.L."/>
            <person name="Jones G."/>
            <person name="Ransome R.D."/>
            <person name="Dechmann D.K.N."/>
            <person name="Locatelli A.G."/>
            <person name="Puechmaille S.J."/>
            <person name="Fedrigo O."/>
            <person name="Jarvis E.D."/>
            <person name="Hiller M."/>
            <person name="Vernes S.C."/>
            <person name="Myers E.W."/>
            <person name="Teeling E.C."/>
        </authorList>
    </citation>
    <scope>NUCLEOTIDE SEQUENCE [LARGE SCALE GENOMIC DNA]</scope>
    <source>
        <strain evidence="9">Bat1K_MPI-CBG_1</strain>
    </source>
</reference>
<dbReference type="InterPro" id="IPR001356">
    <property type="entry name" value="HD"/>
</dbReference>
<comment type="subcellular location">
    <subcellularLocation>
        <location evidence="1 5 6">Nucleus</location>
    </subcellularLocation>
</comment>
<dbReference type="SMART" id="SM00389">
    <property type="entry name" value="HOX"/>
    <property type="match status" value="1"/>
</dbReference>
<evidence type="ECO:0000256" key="6">
    <source>
        <dbReference type="RuleBase" id="RU000682"/>
    </source>
</evidence>